<dbReference type="Proteomes" id="UP001150904">
    <property type="component" value="Unassembled WGS sequence"/>
</dbReference>
<dbReference type="EMBL" id="JAPQKR010000014">
    <property type="protein sequence ID" value="KAJ5198785.1"/>
    <property type="molecule type" value="Genomic_DNA"/>
</dbReference>
<keyword evidence="3" id="KW-1185">Reference proteome</keyword>
<proteinExistence type="predicted"/>
<feature type="compositionally biased region" description="Basic and acidic residues" evidence="1">
    <location>
        <begin position="39"/>
        <end position="59"/>
    </location>
</feature>
<gene>
    <name evidence="2" type="ORF">N7498_007902</name>
</gene>
<dbReference type="RefSeq" id="XP_058307213.1">
    <property type="nucleotide sequence ID" value="XM_058454964.1"/>
</dbReference>
<feature type="compositionally biased region" description="Basic and acidic residues" evidence="1">
    <location>
        <begin position="13"/>
        <end position="28"/>
    </location>
</feature>
<dbReference type="GeneID" id="83182265"/>
<organism evidence="2 3">
    <name type="scientific">Penicillium cinerascens</name>
    <dbReference type="NCBI Taxonomy" id="70096"/>
    <lineage>
        <taxon>Eukaryota</taxon>
        <taxon>Fungi</taxon>
        <taxon>Dikarya</taxon>
        <taxon>Ascomycota</taxon>
        <taxon>Pezizomycotina</taxon>
        <taxon>Eurotiomycetes</taxon>
        <taxon>Eurotiomycetidae</taxon>
        <taxon>Eurotiales</taxon>
        <taxon>Aspergillaceae</taxon>
        <taxon>Penicillium</taxon>
    </lineage>
</organism>
<comment type="caution">
    <text evidence="2">The sequence shown here is derived from an EMBL/GenBank/DDBJ whole genome shotgun (WGS) entry which is preliminary data.</text>
</comment>
<sequence>MPIGRQQLGSGKKIREDQASERKAKEQRTLGLESTPKAAAEDNHMLETPSREPQEPPYY</sequence>
<name>A0A9W9JKR5_9EURO</name>
<evidence type="ECO:0000313" key="2">
    <source>
        <dbReference type="EMBL" id="KAJ5198785.1"/>
    </source>
</evidence>
<evidence type="ECO:0000256" key="1">
    <source>
        <dbReference type="SAM" id="MobiDB-lite"/>
    </source>
</evidence>
<reference evidence="2" key="2">
    <citation type="journal article" date="2023" name="IMA Fungus">
        <title>Comparative genomic study of the Penicillium genus elucidates a diverse pangenome and 15 lateral gene transfer events.</title>
        <authorList>
            <person name="Petersen C."/>
            <person name="Sorensen T."/>
            <person name="Nielsen M.R."/>
            <person name="Sondergaard T.E."/>
            <person name="Sorensen J.L."/>
            <person name="Fitzpatrick D.A."/>
            <person name="Frisvad J.C."/>
            <person name="Nielsen K.L."/>
        </authorList>
    </citation>
    <scope>NUCLEOTIDE SEQUENCE</scope>
    <source>
        <strain evidence="2">IBT 15544</strain>
    </source>
</reference>
<feature type="region of interest" description="Disordered" evidence="1">
    <location>
        <begin position="1"/>
        <end position="59"/>
    </location>
</feature>
<reference evidence="2" key="1">
    <citation type="submission" date="2022-12" db="EMBL/GenBank/DDBJ databases">
        <authorList>
            <person name="Petersen C."/>
        </authorList>
    </citation>
    <scope>NUCLEOTIDE SEQUENCE</scope>
    <source>
        <strain evidence="2">IBT 15544</strain>
    </source>
</reference>
<protein>
    <submittedName>
        <fullName evidence="2">Uncharacterized protein</fullName>
    </submittedName>
</protein>
<accession>A0A9W9JKR5</accession>
<evidence type="ECO:0000313" key="3">
    <source>
        <dbReference type="Proteomes" id="UP001150904"/>
    </source>
</evidence>
<dbReference type="AlphaFoldDB" id="A0A9W9JKR5"/>